<dbReference type="AlphaFoldDB" id="A0A6N2RV68"/>
<proteinExistence type="predicted"/>
<dbReference type="RefSeq" id="WP_156847047.1">
    <property type="nucleotide sequence ID" value="NZ_CACRSK010000001.1"/>
</dbReference>
<gene>
    <name evidence="1" type="ORF">CULFYP111_00586</name>
</gene>
<accession>A0A6N2RV68</accession>
<reference evidence="1" key="1">
    <citation type="submission" date="2019-11" db="EMBL/GenBank/DDBJ databases">
        <authorList>
            <person name="Feng L."/>
        </authorList>
    </citation>
    <scope>NUCLEOTIDE SEQUENCE</scope>
    <source>
        <strain evidence="1">CUreolyticusLFYP111</strain>
    </source>
</reference>
<organism evidence="1">
    <name type="scientific">Campylobacter ureolyticus</name>
    <dbReference type="NCBI Taxonomy" id="827"/>
    <lineage>
        <taxon>Bacteria</taxon>
        <taxon>Pseudomonadati</taxon>
        <taxon>Campylobacterota</taxon>
        <taxon>Epsilonproteobacteria</taxon>
        <taxon>Campylobacterales</taxon>
        <taxon>Campylobacteraceae</taxon>
        <taxon>Campylobacter</taxon>
    </lineage>
</organism>
<sequence length="68" mass="8089">MQNTDNKNENLKGIVSKNKITIKQQDIKSKKYQGVYYRVLQDESKTFYITYKEPLTNKFKRLKIGNSK</sequence>
<name>A0A6N2RV68_9BACT</name>
<evidence type="ECO:0000313" key="1">
    <source>
        <dbReference type="EMBL" id="VYS83655.1"/>
    </source>
</evidence>
<protein>
    <submittedName>
        <fullName evidence="1">Uncharacterized protein</fullName>
    </submittedName>
</protein>
<dbReference type="EMBL" id="CACRSK010000001">
    <property type="protein sequence ID" value="VYS83655.1"/>
    <property type="molecule type" value="Genomic_DNA"/>
</dbReference>